<evidence type="ECO:0000256" key="15">
    <source>
        <dbReference type="ARBA" id="ARBA00023136"/>
    </source>
</evidence>
<evidence type="ECO:0000256" key="3">
    <source>
        <dbReference type="ARBA" id="ARBA00012944"/>
    </source>
</evidence>
<dbReference type="GO" id="GO:0005743">
    <property type="term" value="C:mitochondrial inner membrane"/>
    <property type="evidence" value="ECO:0007669"/>
    <property type="project" value="UniProtKB-SubCell"/>
</dbReference>
<sequence>MFLVYNLILFISILSCLYINNWLVLWVLVELSTMMVVLIISEGSTPRAIEAASKYFVVQAVASGFLLMGILSHFFIGNSFIVFGNYDLISYCLILLGVFVKLAVLPNPFWFVDVVSGVSLYRAFYVIVASKVVPVYLFISLSSQDFLLGLCLVGLLSVFLGSVLGVNQISIRKILAFSSIAHMGWMISCFPILSYWCCVVLFFCYLLMLFPIFFVSSLCSIQGIFKQKNSQFQANVGLVVIVSLLSLGGLPPLVGFFYKWLMLLGLTGQNLFLVAGILILMSVISLYYYLSVCYSVFSVYWAVPQVFCFVNVLVSNSFFFFLGVVSLVNVLVCIFLVGPIIGVWFL</sequence>
<evidence type="ECO:0000256" key="4">
    <source>
        <dbReference type="ARBA" id="ARBA00021008"/>
    </source>
</evidence>
<dbReference type="GO" id="GO:0006120">
    <property type="term" value="P:mitochondrial electron transport, NADH to ubiquinone"/>
    <property type="evidence" value="ECO:0007669"/>
    <property type="project" value="InterPro"/>
</dbReference>
<keyword evidence="15 17" id="KW-0472">Membrane</keyword>
<dbReference type="GeneID" id="43964904"/>
<comment type="subcellular location">
    <subcellularLocation>
        <location evidence="1 17">Mitochondrion inner membrane</location>
        <topology evidence="1 17">Multi-pass membrane protein</topology>
    </subcellularLocation>
</comment>
<keyword evidence="8 17" id="KW-0999">Mitochondrion inner membrane</keyword>
<evidence type="ECO:0000256" key="7">
    <source>
        <dbReference type="ARBA" id="ARBA00022692"/>
    </source>
</evidence>
<keyword evidence="11 17" id="KW-1133">Transmembrane helix</keyword>
<dbReference type="AlphaFoldDB" id="A0A6C0FGH1"/>
<keyword evidence="6 17" id="KW-0679">Respiratory chain</keyword>
<accession>A0A6C0FGH1</accession>
<dbReference type="InterPro" id="IPR050175">
    <property type="entry name" value="Complex_I_Subunit_2"/>
</dbReference>
<feature type="transmembrane region" description="Helical" evidence="17">
    <location>
        <begin position="123"/>
        <end position="141"/>
    </location>
</feature>
<feature type="transmembrane region" description="Helical" evidence="17">
    <location>
        <begin position="88"/>
        <end position="111"/>
    </location>
</feature>
<keyword evidence="12 17" id="KW-0520">NAD</keyword>
<proteinExistence type="inferred from homology"/>
<feature type="transmembrane region" description="Helical" evidence="17">
    <location>
        <begin position="199"/>
        <end position="224"/>
    </location>
</feature>
<reference evidence="19" key="1">
    <citation type="journal article" date="2019" name="Mar. Biol. Res.">
        <title>Mitochondrial gene rearrangement and phylogenetic relationships in the Amphilepidida and Ophiacanthida (Echinodermata, Ophiuroidea).</title>
        <authorList>
            <person name="Lee T."/>
            <person name="Bae Y.J."/>
            <person name="Shin S."/>
        </authorList>
    </citation>
    <scope>NUCLEOTIDE SEQUENCE</scope>
</reference>
<feature type="transmembrane region" description="Helical" evidence="17">
    <location>
        <begin position="297"/>
        <end position="314"/>
    </location>
</feature>
<feature type="transmembrane region" description="Helical" evidence="17">
    <location>
        <begin position="147"/>
        <end position="167"/>
    </location>
</feature>
<geneLocation type="mitochondrion" evidence="19"/>
<evidence type="ECO:0000256" key="14">
    <source>
        <dbReference type="ARBA" id="ARBA00023128"/>
    </source>
</evidence>
<dbReference type="PRINTS" id="PR01436">
    <property type="entry name" value="NADHDHGNASE2"/>
</dbReference>
<keyword evidence="10 17" id="KW-0249">Electron transport</keyword>
<evidence type="ECO:0000256" key="8">
    <source>
        <dbReference type="ARBA" id="ARBA00022792"/>
    </source>
</evidence>
<feature type="transmembrane region" description="Helical" evidence="17">
    <location>
        <begin position="55"/>
        <end position="76"/>
    </location>
</feature>
<gene>
    <name evidence="19" type="primary">ND2</name>
</gene>
<evidence type="ECO:0000256" key="9">
    <source>
        <dbReference type="ARBA" id="ARBA00022967"/>
    </source>
</evidence>
<dbReference type="PANTHER" id="PTHR46552">
    <property type="entry name" value="NADH-UBIQUINONE OXIDOREDUCTASE CHAIN 2"/>
    <property type="match status" value="1"/>
</dbReference>
<evidence type="ECO:0000256" key="17">
    <source>
        <dbReference type="RuleBase" id="RU003403"/>
    </source>
</evidence>
<evidence type="ECO:0000256" key="13">
    <source>
        <dbReference type="ARBA" id="ARBA00023075"/>
    </source>
</evidence>
<comment type="similarity">
    <text evidence="2 17">Belongs to the complex I subunit 2 family.</text>
</comment>
<dbReference type="CTD" id="4536"/>
<evidence type="ECO:0000256" key="1">
    <source>
        <dbReference type="ARBA" id="ARBA00004448"/>
    </source>
</evidence>
<feature type="transmembrane region" description="Helical" evidence="17">
    <location>
        <begin position="320"/>
        <end position="345"/>
    </location>
</feature>
<keyword evidence="5" id="KW-0813">Transport</keyword>
<evidence type="ECO:0000256" key="2">
    <source>
        <dbReference type="ARBA" id="ARBA00007012"/>
    </source>
</evidence>
<dbReference type="RefSeq" id="YP_009730150.1">
    <property type="nucleotide sequence ID" value="NC_045937.1"/>
</dbReference>
<feature type="transmembrane region" description="Helical" evidence="17">
    <location>
        <begin position="270"/>
        <end position="290"/>
    </location>
</feature>
<evidence type="ECO:0000256" key="6">
    <source>
        <dbReference type="ARBA" id="ARBA00022660"/>
    </source>
</evidence>
<evidence type="ECO:0000256" key="11">
    <source>
        <dbReference type="ARBA" id="ARBA00022989"/>
    </source>
</evidence>
<evidence type="ECO:0000313" key="19">
    <source>
        <dbReference type="EMBL" id="QHT54193.1"/>
    </source>
</evidence>
<feature type="transmembrane region" description="Helical" evidence="17">
    <location>
        <begin position="6"/>
        <end position="29"/>
    </location>
</feature>
<keyword evidence="7 17" id="KW-0812">Transmembrane</keyword>
<evidence type="ECO:0000256" key="10">
    <source>
        <dbReference type="ARBA" id="ARBA00022982"/>
    </source>
</evidence>
<keyword evidence="13 17" id="KW-0830">Ubiquinone</keyword>
<organism evidence="19">
    <name type="scientific">Ophiomastix mixta</name>
    <dbReference type="NCBI Taxonomy" id="2705303"/>
    <lineage>
        <taxon>Eukaryota</taxon>
        <taxon>Metazoa</taxon>
        <taxon>Echinodermata</taxon>
        <taxon>Eleutherozoa</taxon>
        <taxon>Asterozoa</taxon>
        <taxon>Ophiuroidea</taxon>
        <taxon>Myophiuroidea</taxon>
        <taxon>Metophiurida</taxon>
        <taxon>Ophintegrida</taxon>
        <taxon>Amphilepidida</taxon>
        <taxon>Ophiurina</taxon>
        <taxon>Gnathophiurina</taxon>
        <taxon>Ophiactoidea</taxon>
        <taxon>Ophiocomidae</taxon>
        <taxon>Ophiomastix</taxon>
    </lineage>
</organism>
<dbReference type="EC" id="7.1.1.2" evidence="3 17"/>
<evidence type="ECO:0000256" key="16">
    <source>
        <dbReference type="ARBA" id="ARBA00049551"/>
    </source>
</evidence>
<keyword evidence="14 17" id="KW-0496">Mitochondrion</keyword>
<dbReference type="InterPro" id="IPR003917">
    <property type="entry name" value="NADH_UbQ_OxRdtase_chain2"/>
</dbReference>
<keyword evidence="9 17" id="KW-1278">Translocase</keyword>
<name>A0A6C0FGH1_9ECHI</name>
<protein>
    <recommendedName>
        <fullName evidence="4 17">NADH-ubiquinone oxidoreductase chain 2</fullName>
        <ecNumber evidence="3 17">7.1.1.2</ecNumber>
    </recommendedName>
</protein>
<dbReference type="EMBL" id="MK343092">
    <property type="protein sequence ID" value="QHT54193.1"/>
    <property type="molecule type" value="Genomic_DNA"/>
</dbReference>
<dbReference type="Pfam" id="PF00361">
    <property type="entry name" value="Proton_antipo_M"/>
    <property type="match status" value="1"/>
</dbReference>
<evidence type="ECO:0000256" key="5">
    <source>
        <dbReference type="ARBA" id="ARBA00022448"/>
    </source>
</evidence>
<comment type="function">
    <text evidence="17">Core subunit of the mitochondrial membrane respiratory chain NADH dehydrogenase (Complex I) which catalyzes electron transfer from NADH through the respiratory chain, using ubiquinone as an electron acceptor. Essential for the catalytic activity and assembly of complex I.</text>
</comment>
<dbReference type="PANTHER" id="PTHR46552:SF1">
    <property type="entry name" value="NADH-UBIQUINONE OXIDOREDUCTASE CHAIN 2"/>
    <property type="match status" value="1"/>
</dbReference>
<feature type="domain" description="NADH:quinone oxidoreductase/Mrp antiporter transmembrane" evidence="18">
    <location>
        <begin position="20"/>
        <end position="284"/>
    </location>
</feature>
<dbReference type="GO" id="GO:0008137">
    <property type="term" value="F:NADH dehydrogenase (ubiquinone) activity"/>
    <property type="evidence" value="ECO:0007669"/>
    <property type="project" value="UniProtKB-EC"/>
</dbReference>
<comment type="catalytic activity">
    <reaction evidence="16 17">
        <text>a ubiquinone + NADH + 5 H(+)(in) = a ubiquinol + NAD(+) + 4 H(+)(out)</text>
        <dbReference type="Rhea" id="RHEA:29091"/>
        <dbReference type="Rhea" id="RHEA-COMP:9565"/>
        <dbReference type="Rhea" id="RHEA-COMP:9566"/>
        <dbReference type="ChEBI" id="CHEBI:15378"/>
        <dbReference type="ChEBI" id="CHEBI:16389"/>
        <dbReference type="ChEBI" id="CHEBI:17976"/>
        <dbReference type="ChEBI" id="CHEBI:57540"/>
        <dbReference type="ChEBI" id="CHEBI:57945"/>
        <dbReference type="EC" id="7.1.1.2"/>
    </reaction>
</comment>
<evidence type="ECO:0000259" key="18">
    <source>
        <dbReference type="Pfam" id="PF00361"/>
    </source>
</evidence>
<dbReference type="InterPro" id="IPR001750">
    <property type="entry name" value="ND/Mrp_TM"/>
</dbReference>
<feature type="transmembrane region" description="Helical" evidence="17">
    <location>
        <begin position="236"/>
        <end position="258"/>
    </location>
</feature>
<evidence type="ECO:0000256" key="12">
    <source>
        <dbReference type="ARBA" id="ARBA00023027"/>
    </source>
</evidence>